<dbReference type="Proteomes" id="UP001241110">
    <property type="component" value="Unassembled WGS sequence"/>
</dbReference>
<evidence type="ECO:0000313" key="4">
    <source>
        <dbReference type="Proteomes" id="UP001241110"/>
    </source>
</evidence>
<organism evidence="3 4">
    <name type="scientific">Xanthocytophaga flava</name>
    <dbReference type="NCBI Taxonomy" id="3048013"/>
    <lineage>
        <taxon>Bacteria</taxon>
        <taxon>Pseudomonadati</taxon>
        <taxon>Bacteroidota</taxon>
        <taxon>Cytophagia</taxon>
        <taxon>Cytophagales</taxon>
        <taxon>Rhodocytophagaceae</taxon>
        <taxon>Xanthocytophaga</taxon>
    </lineage>
</organism>
<sequence>MKQTHVCIIGAGPGGSTAALQLAKAGISCTLLDKAVFPRDKICGDALSGKVVSELKRIQEDFLPAIHTHTESLPSQGIHFIAPNEKWLSISFKSSGSSFTSSTTNSVEYSGFSPGYLMRRMDFDNFLIEQVKKNPLIDFREGVEVTDYQKTEAGWIITASNQQSIETKLLIVANGAQSNFTRHIAGITTEPKHFCAGLRTYYEGVEGLDPNGFIELHFLKPFLPGYFWIFPLANGYANVGVGMLSDTISKQKINLKKSMQELIQTHPALQKRFANAKLQGEIKGYGLPLGSKRRKLSGDGYMLVGDAAHLIDPFTGEGISNAMISGRWAADQAVKCIQSQVYSGDFLAGYDQAVYRRLGNELRISTRMQRLLAYPSLFNMVVNRANRNPALKQLLSSMFNDIDLRSSLRSPTFYARLLFQ</sequence>
<evidence type="ECO:0000259" key="2">
    <source>
        <dbReference type="Pfam" id="PF22578"/>
    </source>
</evidence>
<dbReference type="AlphaFoldDB" id="A0AAE3QM15"/>
<dbReference type="NCBIfam" id="TIGR02032">
    <property type="entry name" value="GG-red-SF"/>
    <property type="match status" value="1"/>
</dbReference>
<dbReference type="PRINTS" id="PR00420">
    <property type="entry name" value="RNGMNOXGNASE"/>
</dbReference>
<dbReference type="PANTHER" id="PTHR42685:SF22">
    <property type="entry name" value="CONDITIONED MEDIUM FACTOR RECEPTOR 1"/>
    <property type="match status" value="1"/>
</dbReference>
<dbReference type="Pfam" id="PF22578">
    <property type="entry name" value="GGR_cat"/>
    <property type="match status" value="1"/>
</dbReference>
<dbReference type="GO" id="GO:0071949">
    <property type="term" value="F:FAD binding"/>
    <property type="evidence" value="ECO:0007669"/>
    <property type="project" value="InterPro"/>
</dbReference>
<accession>A0AAE3QM15</accession>
<dbReference type="PANTHER" id="PTHR42685">
    <property type="entry name" value="GERANYLGERANYL DIPHOSPHATE REDUCTASE"/>
    <property type="match status" value="1"/>
</dbReference>
<dbReference type="GO" id="GO:0016628">
    <property type="term" value="F:oxidoreductase activity, acting on the CH-CH group of donors, NAD or NADP as acceptor"/>
    <property type="evidence" value="ECO:0007669"/>
    <property type="project" value="InterPro"/>
</dbReference>
<dbReference type="RefSeq" id="WP_313980100.1">
    <property type="nucleotide sequence ID" value="NZ_JASJOS010000006.1"/>
</dbReference>
<dbReference type="Gene3D" id="3.50.50.60">
    <property type="entry name" value="FAD/NAD(P)-binding domain"/>
    <property type="match status" value="1"/>
</dbReference>
<dbReference type="EMBL" id="JASJOS010000006">
    <property type="protein sequence ID" value="MDJ1481812.1"/>
    <property type="molecule type" value="Genomic_DNA"/>
</dbReference>
<dbReference type="InterPro" id="IPR002938">
    <property type="entry name" value="FAD-bd"/>
</dbReference>
<dbReference type="Pfam" id="PF01494">
    <property type="entry name" value="FAD_binding_3"/>
    <property type="match status" value="1"/>
</dbReference>
<evidence type="ECO:0000313" key="3">
    <source>
        <dbReference type="EMBL" id="MDJ1481812.1"/>
    </source>
</evidence>
<name>A0AAE3QM15_9BACT</name>
<feature type="domain" description="Digeranylgeranylglycerophospholipid reductase catalytic" evidence="2">
    <location>
        <begin position="225"/>
        <end position="267"/>
    </location>
</feature>
<proteinExistence type="predicted"/>
<dbReference type="InterPro" id="IPR011777">
    <property type="entry name" value="Geranylgeranyl_Rdtase_fam"/>
</dbReference>
<dbReference type="InterPro" id="IPR050407">
    <property type="entry name" value="Geranylgeranyl_reductase"/>
</dbReference>
<evidence type="ECO:0000259" key="1">
    <source>
        <dbReference type="Pfam" id="PF01494"/>
    </source>
</evidence>
<feature type="domain" description="FAD-binding" evidence="1">
    <location>
        <begin position="4"/>
        <end position="188"/>
    </location>
</feature>
<comment type="caution">
    <text evidence="3">The sequence shown here is derived from an EMBL/GenBank/DDBJ whole genome shotgun (WGS) entry which is preliminary data.</text>
</comment>
<dbReference type="EC" id="1.-.-.-" evidence="3"/>
<dbReference type="InterPro" id="IPR036188">
    <property type="entry name" value="FAD/NAD-bd_sf"/>
</dbReference>
<keyword evidence="3" id="KW-0560">Oxidoreductase</keyword>
<protein>
    <submittedName>
        <fullName evidence="3">NAD(P)/FAD-dependent oxidoreductase</fullName>
        <ecNumber evidence="3">1.-.-.-</ecNumber>
    </submittedName>
</protein>
<gene>
    <name evidence="3" type="ORF">QNI16_15030</name>
</gene>
<dbReference type="SUPFAM" id="SSF51905">
    <property type="entry name" value="FAD/NAD(P)-binding domain"/>
    <property type="match status" value="1"/>
</dbReference>
<reference evidence="3" key="1">
    <citation type="submission" date="2023-05" db="EMBL/GenBank/DDBJ databases">
        <authorList>
            <person name="Zhang X."/>
        </authorList>
    </citation>
    <scope>NUCLEOTIDE SEQUENCE</scope>
    <source>
        <strain evidence="3">YF14B1</strain>
    </source>
</reference>
<dbReference type="InterPro" id="IPR054715">
    <property type="entry name" value="GGR_cat"/>
</dbReference>